<dbReference type="InterPro" id="IPR015421">
    <property type="entry name" value="PyrdxlP-dep_Trfase_major"/>
</dbReference>
<dbReference type="InterPro" id="IPR015422">
    <property type="entry name" value="PyrdxlP-dep_Trfase_small"/>
</dbReference>
<comment type="caution">
    <text evidence="7">The sequence shown here is derived from an EMBL/GenBank/DDBJ whole genome shotgun (WGS) entry which is preliminary data.</text>
</comment>
<keyword evidence="4 6" id="KW-0663">Pyridoxal phosphate</keyword>
<evidence type="ECO:0000256" key="3">
    <source>
        <dbReference type="ARBA" id="ARBA00022793"/>
    </source>
</evidence>
<dbReference type="KEGG" id="lenr:94170400"/>
<gene>
    <name evidence="7" type="ORF">CUR178_03154</name>
</gene>
<dbReference type="GO" id="GO:0006520">
    <property type="term" value="P:amino acid metabolic process"/>
    <property type="evidence" value="ECO:0007669"/>
    <property type="project" value="InterPro"/>
</dbReference>
<dbReference type="GO" id="GO:0016831">
    <property type="term" value="F:carboxy-lyase activity"/>
    <property type="evidence" value="ECO:0007669"/>
    <property type="project" value="UniProtKB-KW"/>
</dbReference>
<dbReference type="InterPro" id="IPR010977">
    <property type="entry name" value="Aromatic_deC"/>
</dbReference>
<dbReference type="GO" id="GO:0030170">
    <property type="term" value="F:pyridoxal phosphate binding"/>
    <property type="evidence" value="ECO:0007669"/>
    <property type="project" value="InterPro"/>
</dbReference>
<organism evidence="7 8">
    <name type="scientific">Leishmania enriettii</name>
    <dbReference type="NCBI Taxonomy" id="5663"/>
    <lineage>
        <taxon>Eukaryota</taxon>
        <taxon>Discoba</taxon>
        <taxon>Euglenozoa</taxon>
        <taxon>Kinetoplastea</taxon>
        <taxon>Metakinetoplastina</taxon>
        <taxon>Trypanosomatida</taxon>
        <taxon>Trypanosomatidae</taxon>
        <taxon>Leishmaniinae</taxon>
        <taxon>Leishmania</taxon>
    </lineage>
</organism>
<dbReference type="SUPFAM" id="SSF53383">
    <property type="entry name" value="PLP-dependent transferases"/>
    <property type="match status" value="1"/>
</dbReference>
<dbReference type="InterPro" id="IPR015424">
    <property type="entry name" value="PyrdxlP-dep_Trfase"/>
</dbReference>
<dbReference type="GO" id="GO:0019752">
    <property type="term" value="P:carboxylic acid metabolic process"/>
    <property type="evidence" value="ECO:0007669"/>
    <property type="project" value="InterPro"/>
</dbReference>
<evidence type="ECO:0000313" key="7">
    <source>
        <dbReference type="EMBL" id="KAG5473234.1"/>
    </source>
</evidence>
<comment type="similarity">
    <text evidence="2 6">Belongs to the group II decarboxylase family.</text>
</comment>
<dbReference type="GO" id="GO:0005737">
    <property type="term" value="C:cytoplasm"/>
    <property type="evidence" value="ECO:0007669"/>
    <property type="project" value="TreeGrafter"/>
</dbReference>
<sequence>MPEAPTWGGGTSGGVLQPSATEPAVVALLTAKNRAEKLKSSKENSIAIGKLICYDSNQAHFCVESAAPILSFSHVRAITTWREADGNCPMHGDDLRAAVKGDVVAGLIPRVVSMNYGTTGVCATEDFEGIAKVCQDYSLWLNLDAAYAGAAGVYPEMRGPLLPAFKRADSVFINGSKWFSLMVSAFFFFFRERKHIVASLNASGIYLANKYMEANEVAGFKDYLLGMGRSFRALRVYTTLRFMGLDGIQATIRCHGALAQFLRDLMAARQGNIVEFPVKPKFGLVCFRIAERDEANKREHALLDVAEEERRVMGVQYELDGRVMVRVALAYPALTEKDMEDLADYFHLKAKGVITKTPL</sequence>
<evidence type="ECO:0000256" key="5">
    <source>
        <dbReference type="ARBA" id="ARBA00023239"/>
    </source>
</evidence>
<dbReference type="PANTHER" id="PTHR11999:SF70">
    <property type="entry name" value="MIP05841P"/>
    <property type="match status" value="1"/>
</dbReference>
<protein>
    <submittedName>
        <fullName evidence="7">Uncharacterized protein</fullName>
    </submittedName>
</protein>
<dbReference type="PRINTS" id="PR00800">
    <property type="entry name" value="YHDCRBOXLASE"/>
</dbReference>
<dbReference type="InterPro" id="IPR002129">
    <property type="entry name" value="PyrdxlP-dep_de-COase"/>
</dbReference>
<evidence type="ECO:0000256" key="2">
    <source>
        <dbReference type="ARBA" id="ARBA00009533"/>
    </source>
</evidence>
<dbReference type="OrthoDB" id="286427at2759"/>
<evidence type="ECO:0000256" key="6">
    <source>
        <dbReference type="RuleBase" id="RU000382"/>
    </source>
</evidence>
<name>A0A836GGI6_LEIEN</name>
<comment type="cofactor">
    <cofactor evidence="1 6">
        <name>pyridoxal 5'-phosphate</name>
        <dbReference type="ChEBI" id="CHEBI:597326"/>
    </cofactor>
</comment>
<evidence type="ECO:0000256" key="4">
    <source>
        <dbReference type="ARBA" id="ARBA00022898"/>
    </source>
</evidence>
<keyword evidence="5 6" id="KW-0456">Lyase</keyword>
<dbReference type="Gene3D" id="3.90.1150.10">
    <property type="entry name" value="Aspartate Aminotransferase, domain 1"/>
    <property type="match status" value="1"/>
</dbReference>
<evidence type="ECO:0000256" key="1">
    <source>
        <dbReference type="ARBA" id="ARBA00001933"/>
    </source>
</evidence>
<dbReference type="Gene3D" id="3.40.640.10">
    <property type="entry name" value="Type I PLP-dependent aspartate aminotransferase-like (Major domain)"/>
    <property type="match status" value="1"/>
</dbReference>
<dbReference type="GeneID" id="94170400"/>
<dbReference type="RefSeq" id="XP_067690993.1">
    <property type="nucleotide sequence ID" value="XM_067834890.1"/>
</dbReference>
<reference evidence="7 8" key="1">
    <citation type="submission" date="2021-02" db="EMBL/GenBank/DDBJ databases">
        <title>Leishmania (Mundinia) enrietti genome sequencing and assembly.</title>
        <authorList>
            <person name="Almutairi H."/>
            <person name="Gatherer D."/>
        </authorList>
    </citation>
    <scope>NUCLEOTIDE SEQUENCE [LARGE SCALE GENOMIC DNA]</scope>
    <source>
        <strain evidence="7">CUR178</strain>
    </source>
</reference>
<dbReference type="Pfam" id="PF00282">
    <property type="entry name" value="Pyridoxal_deC"/>
    <property type="match status" value="1"/>
</dbReference>
<dbReference type="PANTHER" id="PTHR11999">
    <property type="entry name" value="GROUP II PYRIDOXAL-5-PHOSPHATE DECARBOXYLASE"/>
    <property type="match status" value="1"/>
</dbReference>
<dbReference type="EMBL" id="JAFHKP010000030">
    <property type="protein sequence ID" value="KAG5473234.1"/>
    <property type="molecule type" value="Genomic_DNA"/>
</dbReference>
<keyword evidence="3" id="KW-0210">Decarboxylase</keyword>
<accession>A0A836GGI6</accession>
<keyword evidence="8" id="KW-1185">Reference proteome</keyword>
<proteinExistence type="inferred from homology"/>
<dbReference type="AlphaFoldDB" id="A0A836GGI6"/>
<evidence type="ECO:0000313" key="8">
    <source>
        <dbReference type="Proteomes" id="UP000674179"/>
    </source>
</evidence>
<dbReference type="Proteomes" id="UP000674179">
    <property type="component" value="Chromosome 30"/>
</dbReference>